<feature type="region of interest" description="Disordered" evidence="5">
    <location>
        <begin position="44"/>
        <end position="66"/>
    </location>
</feature>
<evidence type="ECO:0000256" key="3">
    <source>
        <dbReference type="ARBA" id="ARBA00022729"/>
    </source>
</evidence>
<dbReference type="PANTHER" id="PTHR30483">
    <property type="entry name" value="LEUCINE-SPECIFIC-BINDING PROTEIN"/>
    <property type="match status" value="1"/>
</dbReference>
<feature type="domain" description="Leucine-binding protein" evidence="7">
    <location>
        <begin position="138"/>
        <end position="461"/>
    </location>
</feature>
<dbReference type="SUPFAM" id="SSF53822">
    <property type="entry name" value="Periplasmic binding protein-like I"/>
    <property type="match status" value="1"/>
</dbReference>
<dbReference type="InterPro" id="IPR051010">
    <property type="entry name" value="BCAA_transport"/>
</dbReference>
<keyword evidence="2" id="KW-0813">Transport</keyword>
<reference evidence="9" key="1">
    <citation type="submission" date="2018-04" db="EMBL/GenBank/DDBJ databases">
        <authorList>
            <person name="Cornet L."/>
        </authorList>
    </citation>
    <scope>NUCLEOTIDE SEQUENCE [LARGE SCALE GENOMIC DNA]</scope>
</reference>
<keyword evidence="3" id="KW-0732">Signal</keyword>
<dbReference type="GO" id="GO:0006865">
    <property type="term" value="P:amino acid transport"/>
    <property type="evidence" value="ECO:0007669"/>
    <property type="project" value="UniProtKB-KW"/>
</dbReference>
<keyword evidence="4" id="KW-0029">Amino-acid transport</keyword>
<keyword evidence="6" id="KW-0812">Transmembrane</keyword>
<protein>
    <submittedName>
        <fullName evidence="8">Branched-chain amino acid ABC transporter substrate-binding protein</fullName>
    </submittedName>
</protein>
<dbReference type="Proteomes" id="UP000249794">
    <property type="component" value="Unassembled WGS sequence"/>
</dbReference>
<evidence type="ECO:0000256" key="2">
    <source>
        <dbReference type="ARBA" id="ARBA00022448"/>
    </source>
</evidence>
<gene>
    <name evidence="8" type="ORF">DCF15_18130</name>
</gene>
<name>A0A2W4WTH3_9CYAN</name>
<dbReference type="InterPro" id="IPR000709">
    <property type="entry name" value="Leu_Ile_Val-bd"/>
</dbReference>
<evidence type="ECO:0000259" key="7">
    <source>
        <dbReference type="Pfam" id="PF13458"/>
    </source>
</evidence>
<dbReference type="Gene3D" id="3.40.50.2300">
    <property type="match status" value="2"/>
</dbReference>
<dbReference type="CDD" id="cd06268">
    <property type="entry name" value="PBP1_ABC_transporter_LIVBP-like"/>
    <property type="match status" value="1"/>
</dbReference>
<dbReference type="InterPro" id="IPR028081">
    <property type="entry name" value="Leu-bd"/>
</dbReference>
<dbReference type="EMBL" id="QBMP01000244">
    <property type="protein sequence ID" value="PZO48246.1"/>
    <property type="molecule type" value="Genomic_DNA"/>
</dbReference>
<keyword evidence="6" id="KW-0472">Membrane</keyword>
<reference evidence="8 9" key="2">
    <citation type="submission" date="2018-06" db="EMBL/GenBank/DDBJ databases">
        <title>Metagenomic assembly of (sub)arctic Cyanobacteria and their associated microbiome from non-axenic cultures.</title>
        <authorList>
            <person name="Baurain D."/>
        </authorList>
    </citation>
    <scope>NUCLEOTIDE SEQUENCE [LARGE SCALE GENOMIC DNA]</scope>
    <source>
        <strain evidence="8">ULC027bin1</strain>
    </source>
</reference>
<evidence type="ECO:0000256" key="6">
    <source>
        <dbReference type="SAM" id="Phobius"/>
    </source>
</evidence>
<proteinExistence type="inferred from homology"/>
<accession>A0A2W4WTH3</accession>
<dbReference type="InterPro" id="IPR028082">
    <property type="entry name" value="Peripla_BP_I"/>
</dbReference>
<evidence type="ECO:0000256" key="4">
    <source>
        <dbReference type="ARBA" id="ARBA00022970"/>
    </source>
</evidence>
<dbReference type="Pfam" id="PF13458">
    <property type="entry name" value="Peripla_BP_6"/>
    <property type="match status" value="1"/>
</dbReference>
<sequence length="476" mass="49008">MAKKNELPALIIALLITATLLGIGAWWLKNNVFGSGGLPTSGLGSNSNGGGSSGKNPGRLEVATADGRSGRSILPTPVSASKEKGLEAMAAGDYAGAQAAFAEALKENRNDPESLIYLNNAKIGEATAYTIAVSVPVGSASNQGNEMLRGAAQAQQTINQAGGINGTLLKVLLFDDGDDPQTASALATALANDPDVLGVVGHFSSGTTLAAAEVYEAKGLTMISPASTAVKIADAGKYIFRTVPSDRLAAATLSRYVLNTLNKTKAAVFYTSESVYSSSVRSEFTTELLSNGGQVVADIDISEAGFSAGQAMQAAKAAGADVLMLALTDQTVNTSLQILALNQQALPVVGGDSLYDFKILDVGRNNALGLTVAVPWHILSHEQTPFVKESRLLWGGDVNWRTATAYDAVVALAAGIGGSPTREGVEAALANPALSVEGATDPIRFLPSGDRNQPSQLVTVKVGDRSGTGYDFVPVP</sequence>
<evidence type="ECO:0000313" key="8">
    <source>
        <dbReference type="EMBL" id="PZO48246.1"/>
    </source>
</evidence>
<keyword evidence="6" id="KW-1133">Transmembrane helix</keyword>
<evidence type="ECO:0000313" key="9">
    <source>
        <dbReference type="Proteomes" id="UP000249794"/>
    </source>
</evidence>
<dbReference type="PANTHER" id="PTHR30483:SF6">
    <property type="entry name" value="PERIPLASMIC BINDING PROTEIN OF ABC TRANSPORTER FOR NATURAL AMINO ACIDS"/>
    <property type="match status" value="1"/>
</dbReference>
<comment type="similarity">
    <text evidence="1">Belongs to the leucine-binding protein family.</text>
</comment>
<evidence type="ECO:0000256" key="5">
    <source>
        <dbReference type="SAM" id="MobiDB-lite"/>
    </source>
</evidence>
<organism evidence="8 9">
    <name type="scientific">Phormidesmis priestleyi</name>
    <dbReference type="NCBI Taxonomy" id="268141"/>
    <lineage>
        <taxon>Bacteria</taxon>
        <taxon>Bacillati</taxon>
        <taxon>Cyanobacteriota</taxon>
        <taxon>Cyanophyceae</taxon>
        <taxon>Leptolyngbyales</taxon>
        <taxon>Leptolyngbyaceae</taxon>
        <taxon>Phormidesmis</taxon>
    </lineage>
</organism>
<evidence type="ECO:0000256" key="1">
    <source>
        <dbReference type="ARBA" id="ARBA00010062"/>
    </source>
</evidence>
<dbReference type="AlphaFoldDB" id="A0A2W4WTH3"/>
<comment type="caution">
    <text evidence="8">The sequence shown here is derived from an EMBL/GenBank/DDBJ whole genome shotgun (WGS) entry which is preliminary data.</text>
</comment>
<dbReference type="PRINTS" id="PR00337">
    <property type="entry name" value="LEUILEVALBP"/>
</dbReference>
<feature type="transmembrane region" description="Helical" evidence="6">
    <location>
        <begin position="7"/>
        <end position="28"/>
    </location>
</feature>